<dbReference type="AlphaFoldDB" id="A1WPX8"/>
<dbReference type="Pfam" id="PF00364">
    <property type="entry name" value="Biotin_lipoyl"/>
    <property type="match status" value="1"/>
</dbReference>
<accession>A1WPX8</accession>
<dbReference type="UniPathway" id="UPA00868">
    <property type="reaction ID" value="UER00840"/>
</dbReference>
<feature type="domain" description="Peripheral subunit-binding (PSBD)" evidence="14">
    <location>
        <begin position="138"/>
        <end position="175"/>
    </location>
</feature>
<sequence>MNATAHGKRKPSSPWFPKSPKHSERRTGMAIVEVKVPALSESVVEATLLAWKKKPGQAVAIDEILIEIETDKVVLEVPAPAAGLLAEIVQGDGATVAAEQVIARIDTEGRAAASAASAVSAAAATVAPAAAQAAKAGVAMPAAAKLLADHQLSAASVPGTGKDGRVTKVDVLGAVARGAAATTSFAAATTSFAAATTPFAAAATPSVAATPPASATPAIPTGVPAKVLPQVPAPASSRPQWGERPEQRVAMSRLRARVAERLLQSQSTNAILTTFNEVNMAPVMQMRKKFQDAFTKEHGVKIGFMGFFVKAAVHALKKYPVLNAAVDGNDIVYHGYFDIGIAVGSPRGLVVPILRNADQMGFADIEKKIAEFAQKAADGKLEIQELTGGTFSISNGGTFGSMLSTPIINPPQSAILGVHATKDRAVVEDGQIVIRPMNYLAMSYDHRIIDGREAVLGLVAMKEALEDPARLLFDI</sequence>
<keyword evidence="8 11" id="KW-0450">Lipoyl</keyword>
<evidence type="ECO:0000256" key="7">
    <source>
        <dbReference type="ARBA" id="ARBA00022679"/>
    </source>
</evidence>
<dbReference type="CDD" id="cd06849">
    <property type="entry name" value="lipoyl_domain"/>
    <property type="match status" value="1"/>
</dbReference>
<evidence type="ECO:0000256" key="12">
    <source>
        <dbReference type="SAM" id="MobiDB-lite"/>
    </source>
</evidence>
<evidence type="ECO:0000256" key="4">
    <source>
        <dbReference type="ARBA" id="ARBA00012945"/>
    </source>
</evidence>
<dbReference type="PROSITE" id="PS51826">
    <property type="entry name" value="PSBD"/>
    <property type="match status" value="1"/>
</dbReference>
<keyword evidence="7 11" id="KW-0808">Transferase</keyword>
<dbReference type="GO" id="GO:0006099">
    <property type="term" value="P:tricarboxylic acid cycle"/>
    <property type="evidence" value="ECO:0007669"/>
    <property type="project" value="UniProtKB-UniRule"/>
</dbReference>
<evidence type="ECO:0000256" key="3">
    <source>
        <dbReference type="ARBA" id="ARBA00007317"/>
    </source>
</evidence>
<comment type="function">
    <text evidence="1 11">E2 component of the 2-oxoglutarate dehydrogenase (OGDH) complex which catalyzes the second step in the conversion of 2-oxoglutarate to succinyl-CoA and CO(2).</text>
</comment>
<dbReference type="NCBIfam" id="NF004309">
    <property type="entry name" value="PRK05704.1"/>
    <property type="match status" value="1"/>
</dbReference>
<comment type="cofactor">
    <cofactor evidence="11">
        <name>(R)-lipoate</name>
        <dbReference type="ChEBI" id="CHEBI:83088"/>
    </cofactor>
    <text evidence="11">Binds 1 lipoyl cofactor covalently.</text>
</comment>
<dbReference type="GO" id="GO:0033512">
    <property type="term" value="P:L-lysine catabolic process to acetyl-CoA via saccharopine"/>
    <property type="evidence" value="ECO:0007669"/>
    <property type="project" value="UniProtKB-UniRule"/>
</dbReference>
<dbReference type="InterPro" id="IPR004167">
    <property type="entry name" value="PSBD"/>
</dbReference>
<comment type="pathway">
    <text evidence="2 11">Amino-acid degradation; L-lysine degradation via saccharopine pathway; glutaryl-CoA from L-lysine: step 6/6.</text>
</comment>
<dbReference type="InterPro" id="IPR001078">
    <property type="entry name" value="2-oxoacid_DH_actylTfrase"/>
</dbReference>
<comment type="similarity">
    <text evidence="3 11">Belongs to the 2-oxoacid dehydrogenase family.</text>
</comment>
<evidence type="ECO:0000256" key="11">
    <source>
        <dbReference type="RuleBase" id="RU361138"/>
    </source>
</evidence>
<dbReference type="eggNOG" id="COG0508">
    <property type="taxonomic scope" value="Bacteria"/>
</dbReference>
<dbReference type="SUPFAM" id="SSF47005">
    <property type="entry name" value="Peripheral subunit-binding domain of 2-oxo acid dehydrogenase complex"/>
    <property type="match status" value="1"/>
</dbReference>
<evidence type="ECO:0000256" key="6">
    <source>
        <dbReference type="ARBA" id="ARBA00022532"/>
    </source>
</evidence>
<dbReference type="InterPro" id="IPR011053">
    <property type="entry name" value="Single_hybrid_motif"/>
</dbReference>
<evidence type="ECO:0000259" key="13">
    <source>
        <dbReference type="PROSITE" id="PS50968"/>
    </source>
</evidence>
<keyword evidence="16" id="KW-1185">Reference proteome</keyword>
<feature type="compositionally biased region" description="Basic residues" evidence="12">
    <location>
        <begin position="1"/>
        <end position="11"/>
    </location>
</feature>
<organism evidence="15 16">
    <name type="scientific">Verminephrobacter eiseniae (strain EF01-2)</name>
    <dbReference type="NCBI Taxonomy" id="391735"/>
    <lineage>
        <taxon>Bacteria</taxon>
        <taxon>Pseudomonadati</taxon>
        <taxon>Pseudomonadota</taxon>
        <taxon>Betaproteobacteria</taxon>
        <taxon>Burkholderiales</taxon>
        <taxon>Comamonadaceae</taxon>
        <taxon>Verminephrobacter</taxon>
    </lineage>
</organism>
<dbReference type="PANTHER" id="PTHR43416:SF5">
    <property type="entry name" value="DIHYDROLIPOYLLYSINE-RESIDUE SUCCINYLTRANSFERASE COMPONENT OF 2-OXOGLUTARATE DEHYDROGENASE COMPLEX, MITOCHONDRIAL"/>
    <property type="match status" value="1"/>
</dbReference>
<evidence type="ECO:0000256" key="9">
    <source>
        <dbReference type="ARBA" id="ARBA00023315"/>
    </source>
</evidence>
<dbReference type="KEGG" id="vei:Veis_3978"/>
<dbReference type="EMBL" id="CP000542">
    <property type="protein sequence ID" value="ABM59685.1"/>
    <property type="molecule type" value="Genomic_DNA"/>
</dbReference>
<dbReference type="InterPro" id="IPR003016">
    <property type="entry name" value="2-oxoA_DH_lipoyl-BS"/>
</dbReference>
<evidence type="ECO:0000256" key="8">
    <source>
        <dbReference type="ARBA" id="ARBA00022823"/>
    </source>
</evidence>
<dbReference type="GO" id="GO:0004149">
    <property type="term" value="F:dihydrolipoyllysine-residue succinyltransferase activity"/>
    <property type="evidence" value="ECO:0007669"/>
    <property type="project" value="UniProtKB-UniRule"/>
</dbReference>
<protein>
    <recommendedName>
        <fullName evidence="5 11">Dihydrolipoyllysine-residue succinyltransferase component of 2-oxoglutarate dehydrogenase complex</fullName>
        <ecNumber evidence="4 11">2.3.1.61</ecNumber>
    </recommendedName>
    <alternativeName>
        <fullName evidence="11">2-oxoglutarate dehydrogenase complex component E2</fullName>
    </alternativeName>
</protein>
<dbReference type="GO" id="GO:0045252">
    <property type="term" value="C:oxoglutarate dehydrogenase complex"/>
    <property type="evidence" value="ECO:0007669"/>
    <property type="project" value="UniProtKB-UniRule"/>
</dbReference>
<feature type="domain" description="Lipoyl-binding" evidence="13">
    <location>
        <begin position="31"/>
        <end position="106"/>
    </location>
</feature>
<dbReference type="Proteomes" id="UP000000374">
    <property type="component" value="Chromosome"/>
</dbReference>
<keyword evidence="6 11" id="KW-0816">Tricarboxylic acid cycle</keyword>
<dbReference type="GO" id="GO:0005829">
    <property type="term" value="C:cytosol"/>
    <property type="evidence" value="ECO:0007669"/>
    <property type="project" value="TreeGrafter"/>
</dbReference>
<dbReference type="PROSITE" id="PS50968">
    <property type="entry name" value="BIOTINYL_LIPOYL"/>
    <property type="match status" value="1"/>
</dbReference>
<dbReference type="SUPFAM" id="SSF52777">
    <property type="entry name" value="CoA-dependent acyltransferases"/>
    <property type="match status" value="1"/>
</dbReference>
<dbReference type="EC" id="2.3.1.61" evidence="4 11"/>
<dbReference type="PANTHER" id="PTHR43416">
    <property type="entry name" value="DIHYDROLIPOYLLYSINE-RESIDUE SUCCINYLTRANSFERASE COMPONENT OF 2-OXOGLUTARATE DEHYDROGENASE COMPLEX, MITOCHONDRIAL-RELATED"/>
    <property type="match status" value="1"/>
</dbReference>
<comment type="catalytic activity">
    <reaction evidence="10 11">
        <text>N(6)-[(R)-dihydrolipoyl]-L-lysyl-[protein] + succinyl-CoA = N(6)-[(R)-S(8)-succinyldihydrolipoyl]-L-lysyl-[protein] + CoA</text>
        <dbReference type="Rhea" id="RHEA:15213"/>
        <dbReference type="Rhea" id="RHEA-COMP:10475"/>
        <dbReference type="Rhea" id="RHEA-COMP:20092"/>
        <dbReference type="ChEBI" id="CHEBI:57287"/>
        <dbReference type="ChEBI" id="CHEBI:57292"/>
        <dbReference type="ChEBI" id="CHEBI:83100"/>
        <dbReference type="ChEBI" id="CHEBI:83120"/>
        <dbReference type="EC" id="2.3.1.61"/>
    </reaction>
</comment>
<dbReference type="HOGENOM" id="CLU_016733_0_0_4"/>
<feature type="region of interest" description="Disordered" evidence="12">
    <location>
        <begin position="1"/>
        <end position="27"/>
    </location>
</feature>
<dbReference type="STRING" id="391735.Veis_3978"/>
<evidence type="ECO:0000256" key="2">
    <source>
        <dbReference type="ARBA" id="ARBA00005145"/>
    </source>
</evidence>
<dbReference type="InterPro" id="IPR023213">
    <property type="entry name" value="CAT-like_dom_sf"/>
</dbReference>
<dbReference type="Pfam" id="PF02817">
    <property type="entry name" value="E3_binding"/>
    <property type="match status" value="1"/>
</dbReference>
<gene>
    <name evidence="15" type="ordered locus">Veis_3978</name>
</gene>
<dbReference type="InterPro" id="IPR036625">
    <property type="entry name" value="E3-bd_dom_sf"/>
</dbReference>
<evidence type="ECO:0000313" key="15">
    <source>
        <dbReference type="EMBL" id="ABM59685.1"/>
    </source>
</evidence>
<dbReference type="InterPro" id="IPR000089">
    <property type="entry name" value="Biotin_lipoyl"/>
</dbReference>
<evidence type="ECO:0000256" key="5">
    <source>
        <dbReference type="ARBA" id="ARBA00019511"/>
    </source>
</evidence>
<dbReference type="Gene3D" id="4.10.320.10">
    <property type="entry name" value="E3-binding domain"/>
    <property type="match status" value="1"/>
</dbReference>
<dbReference type="SUPFAM" id="SSF51230">
    <property type="entry name" value="Single hybrid motif"/>
    <property type="match status" value="1"/>
</dbReference>
<evidence type="ECO:0000313" key="16">
    <source>
        <dbReference type="Proteomes" id="UP000000374"/>
    </source>
</evidence>
<dbReference type="Pfam" id="PF00198">
    <property type="entry name" value="2-oxoacid_dh"/>
    <property type="match status" value="1"/>
</dbReference>
<dbReference type="PROSITE" id="PS00189">
    <property type="entry name" value="LIPOYL"/>
    <property type="match status" value="1"/>
</dbReference>
<dbReference type="InterPro" id="IPR006255">
    <property type="entry name" value="SucB"/>
</dbReference>
<proteinExistence type="inferred from homology"/>
<evidence type="ECO:0000256" key="1">
    <source>
        <dbReference type="ARBA" id="ARBA00004052"/>
    </source>
</evidence>
<keyword evidence="9 11" id="KW-0012">Acyltransferase</keyword>
<reference evidence="16" key="1">
    <citation type="submission" date="2006-12" db="EMBL/GenBank/DDBJ databases">
        <title>Complete sequence of chromosome 1 of Verminephrobacter eiseniae EF01-2.</title>
        <authorList>
            <person name="Copeland A."/>
            <person name="Lucas S."/>
            <person name="Lapidus A."/>
            <person name="Barry K."/>
            <person name="Detter J.C."/>
            <person name="Glavina del Rio T."/>
            <person name="Dalin E."/>
            <person name="Tice H."/>
            <person name="Pitluck S."/>
            <person name="Chertkov O."/>
            <person name="Brettin T."/>
            <person name="Bruce D."/>
            <person name="Han C."/>
            <person name="Tapia R."/>
            <person name="Gilna P."/>
            <person name="Schmutz J."/>
            <person name="Larimer F."/>
            <person name="Land M."/>
            <person name="Hauser L."/>
            <person name="Kyrpides N."/>
            <person name="Kim E."/>
            <person name="Stahl D."/>
            <person name="Richardson P."/>
        </authorList>
    </citation>
    <scope>NUCLEOTIDE SEQUENCE [LARGE SCALE GENOMIC DNA]</scope>
    <source>
        <strain evidence="16">EF01-2</strain>
    </source>
</reference>
<dbReference type="Gene3D" id="2.40.50.100">
    <property type="match status" value="1"/>
</dbReference>
<dbReference type="NCBIfam" id="TIGR01347">
    <property type="entry name" value="sucB"/>
    <property type="match status" value="1"/>
</dbReference>
<name>A1WPX8_VEREI</name>
<evidence type="ECO:0000256" key="10">
    <source>
        <dbReference type="ARBA" id="ARBA00052761"/>
    </source>
</evidence>
<dbReference type="InterPro" id="IPR050537">
    <property type="entry name" value="2-oxoacid_dehydrogenase"/>
</dbReference>
<evidence type="ECO:0000259" key="14">
    <source>
        <dbReference type="PROSITE" id="PS51826"/>
    </source>
</evidence>
<dbReference type="Gene3D" id="3.30.559.10">
    <property type="entry name" value="Chloramphenicol acetyltransferase-like domain"/>
    <property type="match status" value="1"/>
</dbReference>